<keyword evidence="2" id="KW-1185">Reference proteome</keyword>
<dbReference type="Proteomes" id="UP001286313">
    <property type="component" value="Unassembled WGS sequence"/>
</dbReference>
<reference evidence="1" key="1">
    <citation type="submission" date="2023-10" db="EMBL/GenBank/DDBJ databases">
        <title>Genome assemblies of two species of porcelain crab, Petrolisthes cinctipes and Petrolisthes manimaculis (Anomura: Porcellanidae).</title>
        <authorList>
            <person name="Angst P."/>
        </authorList>
    </citation>
    <scope>NUCLEOTIDE SEQUENCE</scope>
    <source>
        <strain evidence="1">PB745_01</strain>
        <tissue evidence="1">Gill</tissue>
    </source>
</reference>
<evidence type="ECO:0000313" key="1">
    <source>
        <dbReference type="EMBL" id="KAK3878434.1"/>
    </source>
</evidence>
<protein>
    <submittedName>
        <fullName evidence="1">Uncharacterized protein</fullName>
    </submittedName>
</protein>
<name>A0AAE1FR86_PETCI</name>
<dbReference type="EMBL" id="JAWQEG010001559">
    <property type="protein sequence ID" value="KAK3878434.1"/>
    <property type="molecule type" value="Genomic_DNA"/>
</dbReference>
<accession>A0AAE1FR86</accession>
<sequence length="192" mass="21002">MPRVPSTFWPEEMVSQLSEQVGTLMASLPTIMTNFLTANLGSSPTPVPQPRSSSPHASLPALLHHLPYGAHPSSSSPPTAARVTTATRVDTVETLLKVPKLNREGTPGIVKVGNLSSLHLMDSTFFPLAGEAKHLDILLLLDWAQDSRGTQLKRAPPPVWMGTNRTPTDLMDCLWRVNMDKAIPYQLKISYT</sequence>
<evidence type="ECO:0000313" key="2">
    <source>
        <dbReference type="Proteomes" id="UP001286313"/>
    </source>
</evidence>
<dbReference type="AlphaFoldDB" id="A0AAE1FR86"/>
<comment type="caution">
    <text evidence="1">The sequence shown here is derived from an EMBL/GenBank/DDBJ whole genome shotgun (WGS) entry which is preliminary data.</text>
</comment>
<gene>
    <name evidence="1" type="ORF">Pcinc_017018</name>
</gene>
<organism evidence="1 2">
    <name type="scientific">Petrolisthes cinctipes</name>
    <name type="common">Flat porcelain crab</name>
    <dbReference type="NCBI Taxonomy" id="88211"/>
    <lineage>
        <taxon>Eukaryota</taxon>
        <taxon>Metazoa</taxon>
        <taxon>Ecdysozoa</taxon>
        <taxon>Arthropoda</taxon>
        <taxon>Crustacea</taxon>
        <taxon>Multicrustacea</taxon>
        <taxon>Malacostraca</taxon>
        <taxon>Eumalacostraca</taxon>
        <taxon>Eucarida</taxon>
        <taxon>Decapoda</taxon>
        <taxon>Pleocyemata</taxon>
        <taxon>Anomura</taxon>
        <taxon>Galatheoidea</taxon>
        <taxon>Porcellanidae</taxon>
        <taxon>Petrolisthes</taxon>
    </lineage>
</organism>
<proteinExistence type="predicted"/>